<reference evidence="3" key="1">
    <citation type="submission" date="2021-02" db="EMBL/GenBank/DDBJ databases">
        <authorList>
            <person name="Nowell W R."/>
        </authorList>
    </citation>
    <scope>NUCLEOTIDE SEQUENCE</scope>
</reference>
<dbReference type="AlphaFoldDB" id="A0A813T8A9"/>
<dbReference type="InterPro" id="IPR004399">
    <property type="entry name" value="HMP/HMP-P_kinase_dom"/>
</dbReference>
<evidence type="ECO:0000313" key="4">
    <source>
        <dbReference type="Proteomes" id="UP000663860"/>
    </source>
</evidence>
<dbReference type="PANTHER" id="PTHR20858">
    <property type="entry name" value="PHOSPHOMETHYLPYRIMIDINE KINASE"/>
    <property type="match status" value="1"/>
</dbReference>
<dbReference type="GO" id="GO:0005829">
    <property type="term" value="C:cytosol"/>
    <property type="evidence" value="ECO:0007669"/>
    <property type="project" value="TreeGrafter"/>
</dbReference>
<dbReference type="GO" id="GO:0009228">
    <property type="term" value="P:thiamine biosynthetic process"/>
    <property type="evidence" value="ECO:0007669"/>
    <property type="project" value="InterPro"/>
</dbReference>
<dbReference type="CDD" id="cd19367">
    <property type="entry name" value="TenA_C_ScTHI20-like"/>
    <property type="match status" value="1"/>
</dbReference>
<dbReference type="InterPro" id="IPR004305">
    <property type="entry name" value="Thiaminase-2/PQQC"/>
</dbReference>
<protein>
    <submittedName>
        <fullName evidence="3">Uncharacterized protein</fullName>
    </submittedName>
</protein>
<feature type="domain" description="Thiaminase-2/PQQC" evidence="1">
    <location>
        <begin position="341"/>
        <end position="548"/>
    </location>
</feature>
<comment type="caution">
    <text evidence="3">The sequence shown here is derived from an EMBL/GenBank/DDBJ whole genome shotgun (WGS) entry which is preliminary data.</text>
</comment>
<dbReference type="Pfam" id="PF03070">
    <property type="entry name" value="TENA_THI-4"/>
    <property type="match status" value="1"/>
</dbReference>
<dbReference type="CDD" id="cd01169">
    <property type="entry name" value="HMPP_kinase"/>
    <property type="match status" value="1"/>
</dbReference>
<dbReference type="PANTHER" id="PTHR20858:SF17">
    <property type="entry name" value="HYDROXYMETHYLPYRIMIDINE_PHOSPHOMETHYLPYRIMIDINE KINASE THI20-RELATED"/>
    <property type="match status" value="1"/>
</dbReference>
<gene>
    <name evidence="3" type="ORF">IZO911_LOCUS7422</name>
</gene>
<evidence type="ECO:0000259" key="2">
    <source>
        <dbReference type="Pfam" id="PF08543"/>
    </source>
</evidence>
<name>A0A813T8A9_9BILA</name>
<proteinExistence type="predicted"/>
<accession>A0A813T8A9</accession>
<evidence type="ECO:0000259" key="1">
    <source>
        <dbReference type="Pfam" id="PF03070"/>
    </source>
</evidence>
<organism evidence="3 4">
    <name type="scientific">Adineta steineri</name>
    <dbReference type="NCBI Taxonomy" id="433720"/>
    <lineage>
        <taxon>Eukaryota</taxon>
        <taxon>Metazoa</taxon>
        <taxon>Spiralia</taxon>
        <taxon>Gnathifera</taxon>
        <taxon>Rotifera</taxon>
        <taxon>Eurotatoria</taxon>
        <taxon>Bdelloidea</taxon>
        <taxon>Adinetida</taxon>
        <taxon>Adinetidae</taxon>
        <taxon>Adineta</taxon>
    </lineage>
</organism>
<dbReference type="Gene3D" id="3.40.1190.20">
    <property type="match status" value="1"/>
</dbReference>
<dbReference type="InterPro" id="IPR013749">
    <property type="entry name" value="PM/HMP-P_kinase-1"/>
</dbReference>
<dbReference type="SUPFAM" id="SSF48613">
    <property type="entry name" value="Heme oxygenase-like"/>
    <property type="match status" value="1"/>
</dbReference>
<feature type="domain" description="Pyridoxamine kinase/Phosphomethylpyrimidine kinase" evidence="2">
    <location>
        <begin position="20"/>
        <end position="263"/>
    </location>
</feature>
<dbReference type="Pfam" id="PF08543">
    <property type="entry name" value="Phos_pyr_kin"/>
    <property type="match status" value="1"/>
</dbReference>
<sequence>MLHSNVTQNPRVLTIADSFSDGSAGVQADLKTFAALSTSAMSVITALAIRKTSNENTIHTIPMDFISSQFHTLVNDIGVDALKIGMFHSFSLINCIVSFITKTKIPIVVFDPAIIITQLPVDSLDILSNELLPFVTLITATLEETNILLGRNIVSLSDMKCAAQDLHRLGPKDVLIKGDHFIPSPSKQIQDEKDMNDVVEDVLFDGVNFTVFKSQRLPMKTEYSIRCVLSATITALLAHGIDITRAIQDAITYTHSIGQNSSNFDCTHDVLKHTLSMCSDQTSNESLKPTTNSELVVDDKQQEVVSNDHNDIVHIKSYGYIQVPRMISQQRSFIQLLKNQCTQEWFDYTHHRFVEDMGNGTLPHTSFKHYLIQDYIFLTNFARCNALAAYKSSNMKEILHAANIVCHIGRESELHISYCAEWGIDPESVSSIREDSPNLAYTRFTLDCGMSGDLLDLYVALSACLLGYGEIGTRLFEDPRTKQDSPYWKWISNYAAEHYQVACREGADLIERLVTDYGVWYSTVRIKKLIDIFKTATELEIGFWAMGLNVEW</sequence>
<dbReference type="InterPro" id="IPR016084">
    <property type="entry name" value="Haem_Oase-like_multi-hlx"/>
</dbReference>
<dbReference type="Proteomes" id="UP000663860">
    <property type="component" value="Unassembled WGS sequence"/>
</dbReference>
<dbReference type="GO" id="GO:0008902">
    <property type="term" value="F:hydroxymethylpyrimidine kinase activity"/>
    <property type="evidence" value="ECO:0007669"/>
    <property type="project" value="TreeGrafter"/>
</dbReference>
<evidence type="ECO:0000313" key="3">
    <source>
        <dbReference type="EMBL" id="CAF0810271.1"/>
    </source>
</evidence>
<dbReference type="EMBL" id="CAJNOE010000048">
    <property type="protein sequence ID" value="CAF0810271.1"/>
    <property type="molecule type" value="Genomic_DNA"/>
</dbReference>
<dbReference type="GO" id="GO:0008972">
    <property type="term" value="F:phosphomethylpyrimidine kinase activity"/>
    <property type="evidence" value="ECO:0007669"/>
    <property type="project" value="InterPro"/>
</dbReference>
<dbReference type="InterPro" id="IPR029056">
    <property type="entry name" value="Ribokinase-like"/>
</dbReference>
<dbReference type="Gene3D" id="1.20.910.10">
    <property type="entry name" value="Heme oxygenase-like"/>
    <property type="match status" value="1"/>
</dbReference>
<dbReference type="SUPFAM" id="SSF53613">
    <property type="entry name" value="Ribokinase-like"/>
    <property type="match status" value="1"/>
</dbReference>